<reference evidence="3 4" key="1">
    <citation type="journal article" date="2024" name="Environ. Microbiol.">
        <title>Novel evolutionary insights on the interactions of the Holosporales (Alphaproteobacteria) with eukaryotic hosts from comparative genomics.</title>
        <authorList>
            <person name="Giovannini M."/>
            <person name="Petroni G."/>
            <person name="Castelli M."/>
        </authorList>
    </citation>
    <scope>NUCLEOTIDE SEQUENCE [LARGE SCALE GENOMIC DNA]</scope>
    <source>
        <strain evidence="3 4">US_Bl 15I1</strain>
    </source>
</reference>
<evidence type="ECO:0000256" key="1">
    <source>
        <dbReference type="SAM" id="MobiDB-lite"/>
    </source>
</evidence>
<dbReference type="EMBL" id="CP133270">
    <property type="protein sequence ID" value="WVX67430.1"/>
    <property type="molecule type" value="Genomic_DNA"/>
</dbReference>
<accession>A0ABZ2C6Z2</accession>
<feature type="signal peptide" evidence="2">
    <location>
        <begin position="1"/>
        <end position="21"/>
    </location>
</feature>
<gene>
    <name evidence="3" type="ORF">Bealeia1_01635</name>
</gene>
<evidence type="ECO:0000313" key="3">
    <source>
        <dbReference type="EMBL" id="WVX67430.1"/>
    </source>
</evidence>
<evidence type="ECO:0008006" key="5">
    <source>
        <dbReference type="Google" id="ProtNLM"/>
    </source>
</evidence>
<proteinExistence type="predicted"/>
<evidence type="ECO:0000313" key="4">
    <source>
        <dbReference type="Proteomes" id="UP001330434"/>
    </source>
</evidence>
<sequence length="114" mass="12987">MKKIFMISMLLSTSYYNIAKAQTNFCNVEGTCWNDLAFVMDNDNYWYDPCCYIIPQNLDSTNCSGYVSCCNNNSSKLSENNNCPPGWSNNALLNKNNKNLPIHKNPNNNNETTH</sequence>
<dbReference type="Proteomes" id="UP001330434">
    <property type="component" value="Chromosome"/>
</dbReference>
<feature type="chain" id="PRO_5045742050" description="Secreted protein" evidence="2">
    <location>
        <begin position="22"/>
        <end position="114"/>
    </location>
</feature>
<protein>
    <recommendedName>
        <fullName evidence="5">Secreted protein</fullName>
    </recommendedName>
</protein>
<evidence type="ECO:0000256" key="2">
    <source>
        <dbReference type="SAM" id="SignalP"/>
    </source>
</evidence>
<keyword evidence="4" id="KW-1185">Reference proteome</keyword>
<feature type="region of interest" description="Disordered" evidence="1">
    <location>
        <begin position="95"/>
        <end position="114"/>
    </location>
</feature>
<keyword evidence="2" id="KW-0732">Signal</keyword>
<organism evidence="3 4">
    <name type="scientific">Candidatus Bealeia paramacronuclearis</name>
    <dbReference type="NCBI Taxonomy" id="1921001"/>
    <lineage>
        <taxon>Bacteria</taxon>
        <taxon>Pseudomonadati</taxon>
        <taxon>Pseudomonadota</taxon>
        <taxon>Alphaproteobacteria</taxon>
        <taxon>Holosporales</taxon>
        <taxon>Holosporaceae</taxon>
        <taxon>Candidatus Bealeia</taxon>
    </lineage>
</organism>
<name>A0ABZ2C6Z2_9PROT</name>